<keyword evidence="3" id="KW-1185">Reference proteome</keyword>
<sequence length="244" mass="26262">MVRKFHAAIEPKATFPVTRSHSDIRATVPPAADLTGLCFNPPPVHTSRADHHHQPPAPGCGGRWSQKTQRKDHRGKLRSLIPTSVNLWLHGNQGLQSCALSPGHSRYHLRTASRGPAFVMSEQEQATFIIPEMRTSCVRSSYDIARQLGGAHCQSRAGDHGEQSQNFISNYCGVAAVMSHGGDTASDSPSTDRPQSHRRRVPCVGCASAGVSHVSGGCSRDVRPNTAKAVLHDGSSEEAAHVVF</sequence>
<protein>
    <submittedName>
        <fullName evidence="2">Uncharacterized protein</fullName>
    </submittedName>
</protein>
<dbReference type="EMBL" id="CADEAL010004132">
    <property type="protein sequence ID" value="CAB1452527.1"/>
    <property type="molecule type" value="Genomic_DNA"/>
</dbReference>
<evidence type="ECO:0000313" key="3">
    <source>
        <dbReference type="Proteomes" id="UP001153269"/>
    </source>
</evidence>
<reference evidence="2" key="1">
    <citation type="submission" date="2020-03" db="EMBL/GenBank/DDBJ databases">
        <authorList>
            <person name="Weist P."/>
        </authorList>
    </citation>
    <scope>NUCLEOTIDE SEQUENCE</scope>
</reference>
<proteinExistence type="predicted"/>
<evidence type="ECO:0000313" key="2">
    <source>
        <dbReference type="EMBL" id="CAB1452527.1"/>
    </source>
</evidence>
<comment type="caution">
    <text evidence="2">The sequence shown here is derived from an EMBL/GenBank/DDBJ whole genome shotgun (WGS) entry which is preliminary data.</text>
</comment>
<dbReference type="Proteomes" id="UP001153269">
    <property type="component" value="Unassembled WGS sequence"/>
</dbReference>
<dbReference type="AlphaFoldDB" id="A0A9N7VGU3"/>
<name>A0A9N7VGU3_PLEPL</name>
<evidence type="ECO:0000256" key="1">
    <source>
        <dbReference type="SAM" id="MobiDB-lite"/>
    </source>
</evidence>
<organism evidence="2 3">
    <name type="scientific">Pleuronectes platessa</name>
    <name type="common">European plaice</name>
    <dbReference type="NCBI Taxonomy" id="8262"/>
    <lineage>
        <taxon>Eukaryota</taxon>
        <taxon>Metazoa</taxon>
        <taxon>Chordata</taxon>
        <taxon>Craniata</taxon>
        <taxon>Vertebrata</taxon>
        <taxon>Euteleostomi</taxon>
        <taxon>Actinopterygii</taxon>
        <taxon>Neopterygii</taxon>
        <taxon>Teleostei</taxon>
        <taxon>Neoteleostei</taxon>
        <taxon>Acanthomorphata</taxon>
        <taxon>Carangaria</taxon>
        <taxon>Pleuronectiformes</taxon>
        <taxon>Pleuronectoidei</taxon>
        <taxon>Pleuronectidae</taxon>
        <taxon>Pleuronectes</taxon>
    </lineage>
</organism>
<feature type="region of interest" description="Disordered" evidence="1">
    <location>
        <begin position="43"/>
        <end position="72"/>
    </location>
</feature>
<gene>
    <name evidence="2" type="ORF">PLEPLA_LOCUS40277</name>
</gene>
<accession>A0A9N7VGU3</accession>